<evidence type="ECO:0000259" key="2">
    <source>
        <dbReference type="Pfam" id="PF23622"/>
    </source>
</evidence>
<dbReference type="EMBL" id="JAUUTY010000006">
    <property type="protein sequence ID" value="KAK1620595.1"/>
    <property type="molecule type" value="Genomic_DNA"/>
</dbReference>
<sequence>MELDNVGGRRRPDELELPDDVLLNILERVGTLDAVRTCVASKKTLRLLTMLSQIVIVLGARELVRKNGVVADVTDRILSARSPHMIPIRNLKLKFIMRGDDHLKIGRSVALAMARQKIEAAEFEILTTKCYHKCTLKVDIIYFAKQFNAFIGECPDAFGGLTRLHLQNMRFGESDIPNILSTCKRLESLSFILCDSGVHSVLQVEHARLVELDIFTGYFLTVELNYLPKLQRMCYRNWHYTNNPLVLGFVPRLSNLSLANRYPDDLNDTIKLSQLLVNAPSIIDLHLDFQGGKVWLHRESGKLLAPLLNKLLFLNLDNIPEKYGIAWTLSFLEAAPSLQELCITVSDHKCLTDSQENLPKKTDVKWEPSVADFKHKNLVKLTIHGFESDGNFTSYVRCVMKVAVNIHEIFLHGRKLCKFCCNKIRPSRYYPRTRREKDWLSKKITEALATASPAVIQFRPSCYYSHLDIEYYEHEHH</sequence>
<evidence type="ECO:0008006" key="5">
    <source>
        <dbReference type="Google" id="ProtNLM"/>
    </source>
</evidence>
<dbReference type="Proteomes" id="UP001231189">
    <property type="component" value="Unassembled WGS sequence"/>
</dbReference>
<dbReference type="Gene3D" id="3.80.10.10">
    <property type="entry name" value="Ribonuclease Inhibitor"/>
    <property type="match status" value="1"/>
</dbReference>
<proteinExistence type="predicted"/>
<dbReference type="Pfam" id="PF23622">
    <property type="entry name" value="LRR_At1g61320_AtMIF1"/>
    <property type="match status" value="1"/>
</dbReference>
<protein>
    <recommendedName>
        <fullName evidence="5">F-box domain-containing protein</fullName>
    </recommendedName>
</protein>
<dbReference type="InterPro" id="IPR044997">
    <property type="entry name" value="F-box_plant"/>
</dbReference>
<dbReference type="InterPro" id="IPR001810">
    <property type="entry name" value="F-box_dom"/>
</dbReference>
<dbReference type="InterPro" id="IPR055357">
    <property type="entry name" value="LRR_At1g61320_AtMIF1"/>
</dbReference>
<dbReference type="PANTHER" id="PTHR32153">
    <property type="entry name" value="OJ000223_09.16 PROTEIN"/>
    <property type="match status" value="1"/>
</dbReference>
<dbReference type="SUPFAM" id="SSF52047">
    <property type="entry name" value="RNI-like"/>
    <property type="match status" value="1"/>
</dbReference>
<feature type="domain" description="At1g61320/AtMIF1 LRR" evidence="2">
    <location>
        <begin position="159"/>
        <end position="422"/>
    </location>
</feature>
<gene>
    <name evidence="3" type="ORF">QYE76_026112</name>
</gene>
<accession>A0AAD8RFM8</accession>
<keyword evidence="4" id="KW-1185">Reference proteome</keyword>
<dbReference type="AlphaFoldDB" id="A0AAD8RFM8"/>
<organism evidence="3 4">
    <name type="scientific">Lolium multiflorum</name>
    <name type="common">Italian ryegrass</name>
    <name type="synonym">Lolium perenne subsp. multiflorum</name>
    <dbReference type="NCBI Taxonomy" id="4521"/>
    <lineage>
        <taxon>Eukaryota</taxon>
        <taxon>Viridiplantae</taxon>
        <taxon>Streptophyta</taxon>
        <taxon>Embryophyta</taxon>
        <taxon>Tracheophyta</taxon>
        <taxon>Spermatophyta</taxon>
        <taxon>Magnoliopsida</taxon>
        <taxon>Liliopsida</taxon>
        <taxon>Poales</taxon>
        <taxon>Poaceae</taxon>
        <taxon>BOP clade</taxon>
        <taxon>Pooideae</taxon>
        <taxon>Poodae</taxon>
        <taxon>Poeae</taxon>
        <taxon>Poeae Chloroplast Group 2 (Poeae type)</taxon>
        <taxon>Loliodinae</taxon>
        <taxon>Loliinae</taxon>
        <taxon>Lolium</taxon>
    </lineage>
</organism>
<comment type="caution">
    <text evidence="3">The sequence shown here is derived from an EMBL/GenBank/DDBJ whole genome shotgun (WGS) entry which is preliminary data.</text>
</comment>
<evidence type="ECO:0000313" key="4">
    <source>
        <dbReference type="Proteomes" id="UP001231189"/>
    </source>
</evidence>
<evidence type="ECO:0000313" key="3">
    <source>
        <dbReference type="EMBL" id="KAK1620595.1"/>
    </source>
</evidence>
<dbReference type="InterPro" id="IPR032675">
    <property type="entry name" value="LRR_dom_sf"/>
</dbReference>
<reference evidence="3" key="1">
    <citation type="submission" date="2023-07" db="EMBL/GenBank/DDBJ databases">
        <title>A chromosome-level genome assembly of Lolium multiflorum.</title>
        <authorList>
            <person name="Chen Y."/>
            <person name="Copetti D."/>
            <person name="Kolliker R."/>
            <person name="Studer B."/>
        </authorList>
    </citation>
    <scope>NUCLEOTIDE SEQUENCE</scope>
    <source>
        <strain evidence="3">02402/16</strain>
        <tissue evidence="3">Leaf</tissue>
    </source>
</reference>
<evidence type="ECO:0000259" key="1">
    <source>
        <dbReference type="Pfam" id="PF00646"/>
    </source>
</evidence>
<name>A0AAD8RFM8_LOLMU</name>
<feature type="domain" description="F-box" evidence="1">
    <location>
        <begin position="15"/>
        <end position="51"/>
    </location>
</feature>
<dbReference type="Pfam" id="PF00646">
    <property type="entry name" value="F-box"/>
    <property type="match status" value="1"/>
</dbReference>